<accession>A0A511VEF7</accession>
<gene>
    <name evidence="1" type="ORF">ADA01nite_34130</name>
</gene>
<dbReference type="Proteomes" id="UP000321157">
    <property type="component" value="Unassembled WGS sequence"/>
</dbReference>
<reference evidence="1 2" key="1">
    <citation type="submission" date="2019-07" db="EMBL/GenBank/DDBJ databases">
        <title>Whole genome shotgun sequence of Aneurinibacillus danicus NBRC 102444.</title>
        <authorList>
            <person name="Hosoyama A."/>
            <person name="Uohara A."/>
            <person name="Ohji S."/>
            <person name="Ichikawa N."/>
        </authorList>
    </citation>
    <scope>NUCLEOTIDE SEQUENCE [LARGE SCALE GENOMIC DNA]</scope>
    <source>
        <strain evidence="1 2">NBRC 102444</strain>
    </source>
</reference>
<name>A0A511VEF7_9BACL</name>
<keyword evidence="2" id="KW-1185">Reference proteome</keyword>
<dbReference type="EMBL" id="BJXX01000159">
    <property type="protein sequence ID" value="GEN35953.1"/>
    <property type="molecule type" value="Genomic_DNA"/>
</dbReference>
<comment type="caution">
    <text evidence="1">The sequence shown here is derived from an EMBL/GenBank/DDBJ whole genome shotgun (WGS) entry which is preliminary data.</text>
</comment>
<dbReference type="OrthoDB" id="9805987at2"/>
<protein>
    <submittedName>
        <fullName evidence="1">Uncharacterized protein</fullName>
    </submittedName>
</protein>
<evidence type="ECO:0000313" key="1">
    <source>
        <dbReference type="EMBL" id="GEN35953.1"/>
    </source>
</evidence>
<dbReference type="RefSeq" id="WP_146811453.1">
    <property type="nucleotide sequence ID" value="NZ_BJXX01000159.1"/>
</dbReference>
<evidence type="ECO:0000313" key="2">
    <source>
        <dbReference type="Proteomes" id="UP000321157"/>
    </source>
</evidence>
<dbReference type="AlphaFoldDB" id="A0A511VEF7"/>
<sequence length="127" mass="14467">MIIIKADTLTATNQAKRWRDGEDFHTVMLIPAGLERVFVTERSVANTSEIVVLCQKGAEILDLVSFGRNEKRAWLYARTVAKEAGLPEEAVSGDVSTLDINHLQAKILDMERFIRSIDQWENYQKFL</sequence>
<proteinExistence type="predicted"/>
<organism evidence="1 2">
    <name type="scientific">Aneurinibacillus danicus</name>
    <dbReference type="NCBI Taxonomy" id="267746"/>
    <lineage>
        <taxon>Bacteria</taxon>
        <taxon>Bacillati</taxon>
        <taxon>Bacillota</taxon>
        <taxon>Bacilli</taxon>
        <taxon>Bacillales</taxon>
        <taxon>Paenibacillaceae</taxon>
        <taxon>Aneurinibacillus group</taxon>
        <taxon>Aneurinibacillus</taxon>
    </lineage>
</organism>